<evidence type="ECO:0000313" key="1">
    <source>
        <dbReference type="EMBL" id="MBC1935216.1"/>
    </source>
</evidence>
<sequence>METDFKVGDYAKFIRKIRGVKLTVGKSYEVVKVLKTTVRLRDWNQIWTIPYEAIEKAEVYGELIMQPFGSAKAGARK</sequence>
<reference evidence="1 2" key="1">
    <citation type="submission" date="2020-03" db="EMBL/GenBank/DDBJ databases">
        <title>Soil Listeria distribution.</title>
        <authorList>
            <person name="Liao J."/>
            <person name="Wiedmann M."/>
        </authorList>
    </citation>
    <scope>NUCLEOTIDE SEQUENCE [LARGE SCALE GENOMIC DNA]</scope>
    <source>
        <strain evidence="1 2">FSL L7-0741</strain>
    </source>
</reference>
<gene>
    <name evidence="1" type="ORF">HCA69_02485</name>
</gene>
<dbReference type="EMBL" id="JAARWN010000001">
    <property type="protein sequence ID" value="MBC1935216.1"/>
    <property type="molecule type" value="Genomic_DNA"/>
</dbReference>
<dbReference type="AlphaFoldDB" id="A0A7X1CNS7"/>
<comment type="caution">
    <text evidence="1">The sequence shown here is derived from an EMBL/GenBank/DDBJ whole genome shotgun (WGS) entry which is preliminary data.</text>
</comment>
<accession>A0A7X1CNS7</accession>
<protein>
    <submittedName>
        <fullName evidence="1">Uncharacterized protein</fullName>
    </submittedName>
</protein>
<evidence type="ECO:0000313" key="2">
    <source>
        <dbReference type="Proteomes" id="UP000535908"/>
    </source>
</evidence>
<name>A0A7X1CNS7_9LIST</name>
<organism evidence="1 2">
    <name type="scientific">Listeria grandensis</name>
    <dbReference type="NCBI Taxonomy" id="1494963"/>
    <lineage>
        <taxon>Bacteria</taxon>
        <taxon>Bacillati</taxon>
        <taxon>Bacillota</taxon>
        <taxon>Bacilli</taxon>
        <taxon>Bacillales</taxon>
        <taxon>Listeriaceae</taxon>
        <taxon>Listeria</taxon>
    </lineage>
</organism>
<proteinExistence type="predicted"/>
<dbReference type="RefSeq" id="WP_185525397.1">
    <property type="nucleotide sequence ID" value="NZ_JAARWN010000001.1"/>
</dbReference>
<dbReference type="Proteomes" id="UP000535908">
    <property type="component" value="Unassembled WGS sequence"/>
</dbReference>